<evidence type="ECO:0000313" key="2">
    <source>
        <dbReference type="EMBL" id="KAK2727901.1"/>
    </source>
</evidence>
<dbReference type="AlphaFoldDB" id="A0AA88LLG1"/>
<dbReference type="EMBL" id="JAVRJZ010000001">
    <property type="protein sequence ID" value="KAK2727901.1"/>
    <property type="molecule type" value="Genomic_DNA"/>
</dbReference>
<evidence type="ECO:0000256" key="1">
    <source>
        <dbReference type="SAM" id="MobiDB-lite"/>
    </source>
</evidence>
<feature type="compositionally biased region" description="Acidic residues" evidence="1">
    <location>
        <begin position="226"/>
        <end position="238"/>
    </location>
</feature>
<dbReference type="Proteomes" id="UP001187531">
    <property type="component" value="Unassembled WGS sequence"/>
</dbReference>
<comment type="caution">
    <text evidence="2">The sequence shown here is derived from an EMBL/GenBank/DDBJ whole genome shotgun (WGS) entry which is preliminary data.</text>
</comment>
<sequence>MFELSFTALSEEELRRLIEDDNDEDLSSDSDGDPKDKDWVPDKDGSSLDSDGETPNQKSFIEIDISAPDPTFPEATATELDVVDDQASVERRNTEQHPKRKKETYIDRKKKRAAGQEYTAQKTQNLQVKWNSIKWLNYSIELPTEIHFRYDYDSDFSVIKVNEMRRRMTPNKNSLELVSSYKGPIPLPPAKYKDLMDLCHTLVIPRTFHEYYTALPSSESTKDALDESDVEEEDPEDL</sequence>
<gene>
    <name evidence="2" type="ORF">QYM36_008396</name>
</gene>
<feature type="region of interest" description="Disordered" evidence="1">
    <location>
        <begin position="217"/>
        <end position="238"/>
    </location>
</feature>
<organism evidence="2 3">
    <name type="scientific">Artemia franciscana</name>
    <name type="common">Brine shrimp</name>
    <name type="synonym">Artemia sanfranciscana</name>
    <dbReference type="NCBI Taxonomy" id="6661"/>
    <lineage>
        <taxon>Eukaryota</taxon>
        <taxon>Metazoa</taxon>
        <taxon>Ecdysozoa</taxon>
        <taxon>Arthropoda</taxon>
        <taxon>Crustacea</taxon>
        <taxon>Branchiopoda</taxon>
        <taxon>Anostraca</taxon>
        <taxon>Artemiidae</taxon>
        <taxon>Artemia</taxon>
    </lineage>
</organism>
<feature type="compositionally biased region" description="Acidic residues" evidence="1">
    <location>
        <begin position="20"/>
        <end position="31"/>
    </location>
</feature>
<evidence type="ECO:0000313" key="3">
    <source>
        <dbReference type="Proteomes" id="UP001187531"/>
    </source>
</evidence>
<reference evidence="2" key="1">
    <citation type="submission" date="2023-07" db="EMBL/GenBank/DDBJ databases">
        <title>Chromosome-level genome assembly of Artemia franciscana.</title>
        <authorList>
            <person name="Jo E."/>
        </authorList>
    </citation>
    <scope>NUCLEOTIDE SEQUENCE</scope>
    <source>
        <tissue evidence="2">Whole body</tissue>
    </source>
</reference>
<proteinExistence type="predicted"/>
<feature type="compositionally biased region" description="Polar residues" evidence="1">
    <location>
        <begin position="47"/>
        <end position="59"/>
    </location>
</feature>
<feature type="compositionally biased region" description="Basic and acidic residues" evidence="1">
    <location>
        <begin position="88"/>
        <end position="107"/>
    </location>
</feature>
<feature type="region of interest" description="Disordered" evidence="1">
    <location>
        <begin position="17"/>
        <end position="117"/>
    </location>
</feature>
<feature type="compositionally biased region" description="Basic and acidic residues" evidence="1">
    <location>
        <begin position="32"/>
        <end position="46"/>
    </location>
</feature>
<name>A0AA88LLG1_ARTSF</name>
<keyword evidence="3" id="KW-1185">Reference proteome</keyword>
<accession>A0AA88LLG1</accession>
<protein>
    <submittedName>
        <fullName evidence="2">Uncharacterized protein</fullName>
    </submittedName>
</protein>